<dbReference type="AlphaFoldDB" id="A0A2A4YA90"/>
<evidence type="ECO:0000259" key="1">
    <source>
        <dbReference type="Pfam" id="PF09825"/>
    </source>
</evidence>
<reference evidence="3" key="1">
    <citation type="submission" date="2017-08" db="EMBL/GenBank/DDBJ databases">
        <title>A dynamic microbial community with high functional redundancy inhabits the cold, oxic subseafloor aquifer.</title>
        <authorList>
            <person name="Tully B.J."/>
            <person name="Wheat C.G."/>
            <person name="Glazer B.T."/>
            <person name="Huber J.A."/>
        </authorList>
    </citation>
    <scope>NUCLEOTIDE SEQUENCE [LARGE SCALE GENOMIC DNA]</scope>
</reference>
<protein>
    <recommendedName>
        <fullName evidence="1">Biotin-protein ligase N-terminal domain-containing protein</fullName>
    </recommendedName>
</protein>
<dbReference type="Proteomes" id="UP000217838">
    <property type="component" value="Unassembled WGS sequence"/>
</dbReference>
<gene>
    <name evidence="2" type="ORF">COB11_08230</name>
</gene>
<dbReference type="Pfam" id="PF09825">
    <property type="entry name" value="BPL_N"/>
    <property type="match status" value="1"/>
</dbReference>
<accession>A0A2A4YA90</accession>
<comment type="caution">
    <text evidence="2">The sequence shown here is derived from an EMBL/GenBank/DDBJ whole genome shotgun (WGS) entry which is preliminary data.</text>
</comment>
<proteinExistence type="predicted"/>
<evidence type="ECO:0000313" key="3">
    <source>
        <dbReference type="Proteomes" id="UP000217838"/>
    </source>
</evidence>
<dbReference type="EMBL" id="NVUU01000128">
    <property type="protein sequence ID" value="PCI91693.1"/>
    <property type="molecule type" value="Genomic_DNA"/>
</dbReference>
<sequence length="147" mass="16663">MPYRFNNPAIIKILRGLNFSHESSTGLEETLRKLFNERTTVFQVVDEESLQFKEIESQIPINTLLVLPGAPSISKWKFSDETLERIQRYYDSGLLKIIAVCVGAFFCSRHVVYQEKKGTESLINIFKGSCVSPAYRGNQSALGRANI</sequence>
<organism evidence="2 3">
    <name type="scientific">Aerophobetes bacterium</name>
    <dbReference type="NCBI Taxonomy" id="2030807"/>
    <lineage>
        <taxon>Bacteria</taxon>
        <taxon>Candidatus Aerophobota</taxon>
    </lineage>
</organism>
<dbReference type="InterPro" id="IPR019197">
    <property type="entry name" value="Biotin-prot_ligase_N"/>
</dbReference>
<feature type="domain" description="Biotin-protein ligase N-terminal" evidence="1">
    <location>
        <begin position="13"/>
        <end position="138"/>
    </location>
</feature>
<name>A0A2A4YA90_UNCAE</name>
<evidence type="ECO:0000313" key="2">
    <source>
        <dbReference type="EMBL" id="PCI91693.1"/>
    </source>
</evidence>